<protein>
    <submittedName>
        <fullName evidence="1">Uncharacterized protein</fullName>
    </submittedName>
</protein>
<name>A0A3M7SSJ2_BRAPC</name>
<accession>A0A3M7SSJ2</accession>
<evidence type="ECO:0000313" key="1">
    <source>
        <dbReference type="EMBL" id="RNA38716.1"/>
    </source>
</evidence>
<reference evidence="1 2" key="1">
    <citation type="journal article" date="2018" name="Sci. Rep.">
        <title>Genomic signatures of local adaptation to the degree of environmental predictability in rotifers.</title>
        <authorList>
            <person name="Franch-Gras L."/>
            <person name="Hahn C."/>
            <person name="Garcia-Roger E.M."/>
            <person name="Carmona M.J."/>
            <person name="Serra M."/>
            <person name="Gomez A."/>
        </authorList>
    </citation>
    <scope>NUCLEOTIDE SEQUENCE [LARGE SCALE GENOMIC DNA]</scope>
    <source>
        <strain evidence="1">HYR1</strain>
    </source>
</reference>
<sequence length="81" mass="9418">MSPTSRSLRFKLLRKRLKAVSLMLHEINHEVVCLSPSLVFLSGTHPARHRRHLFSILDCYSRQTLEIKNQFQNDSEAEIEG</sequence>
<comment type="caution">
    <text evidence="1">The sequence shown here is derived from an EMBL/GenBank/DDBJ whole genome shotgun (WGS) entry which is preliminary data.</text>
</comment>
<keyword evidence="2" id="KW-1185">Reference proteome</keyword>
<dbReference type="Proteomes" id="UP000276133">
    <property type="component" value="Unassembled WGS sequence"/>
</dbReference>
<dbReference type="AlphaFoldDB" id="A0A3M7SSJ2"/>
<gene>
    <name evidence="1" type="ORF">BpHYR1_013971</name>
</gene>
<organism evidence="1 2">
    <name type="scientific">Brachionus plicatilis</name>
    <name type="common">Marine rotifer</name>
    <name type="synonym">Brachionus muelleri</name>
    <dbReference type="NCBI Taxonomy" id="10195"/>
    <lineage>
        <taxon>Eukaryota</taxon>
        <taxon>Metazoa</taxon>
        <taxon>Spiralia</taxon>
        <taxon>Gnathifera</taxon>
        <taxon>Rotifera</taxon>
        <taxon>Eurotatoria</taxon>
        <taxon>Monogononta</taxon>
        <taxon>Pseudotrocha</taxon>
        <taxon>Ploima</taxon>
        <taxon>Brachionidae</taxon>
        <taxon>Brachionus</taxon>
    </lineage>
</organism>
<dbReference type="EMBL" id="REGN01000830">
    <property type="protein sequence ID" value="RNA38716.1"/>
    <property type="molecule type" value="Genomic_DNA"/>
</dbReference>
<evidence type="ECO:0000313" key="2">
    <source>
        <dbReference type="Proteomes" id="UP000276133"/>
    </source>
</evidence>
<proteinExistence type="predicted"/>